<evidence type="ECO:0000259" key="1">
    <source>
        <dbReference type="Pfam" id="PF12867"/>
    </source>
</evidence>
<comment type="caution">
    <text evidence="2">The sequence shown here is derived from an EMBL/GenBank/DDBJ whole genome shotgun (WGS) entry which is preliminary data.</text>
</comment>
<reference evidence="2 3" key="1">
    <citation type="submission" date="2023-07" db="EMBL/GenBank/DDBJ databases">
        <title>Genomic Encyclopedia of Type Strains, Phase IV (KMG-IV): sequencing the most valuable type-strain genomes for metagenomic binning, comparative biology and taxonomic classification.</title>
        <authorList>
            <person name="Goeker M."/>
        </authorList>
    </citation>
    <scope>NUCLEOTIDE SEQUENCE [LARGE SCALE GENOMIC DNA]</scope>
    <source>
        <strain evidence="2 3">DSM 14914</strain>
    </source>
</reference>
<dbReference type="Gene3D" id="1.20.120.450">
    <property type="entry name" value="dinb family like domain"/>
    <property type="match status" value="1"/>
</dbReference>
<dbReference type="Proteomes" id="UP001242811">
    <property type="component" value="Unassembled WGS sequence"/>
</dbReference>
<accession>A0ABU0L0T6</accession>
<evidence type="ECO:0000313" key="3">
    <source>
        <dbReference type="Proteomes" id="UP001242811"/>
    </source>
</evidence>
<dbReference type="Pfam" id="PF12867">
    <property type="entry name" value="DinB_2"/>
    <property type="match status" value="1"/>
</dbReference>
<protein>
    <recommendedName>
        <fullName evidence="1">DinB-like domain-containing protein</fullName>
    </recommendedName>
</protein>
<dbReference type="SUPFAM" id="SSF109854">
    <property type="entry name" value="DinB/YfiT-like putative metalloenzymes"/>
    <property type="match status" value="1"/>
</dbReference>
<name>A0ABU0L0T6_9BACL</name>
<dbReference type="InterPro" id="IPR024775">
    <property type="entry name" value="DinB-like"/>
</dbReference>
<organism evidence="2 3">
    <name type="scientific">Paenibacillus brasilensis</name>
    <dbReference type="NCBI Taxonomy" id="128574"/>
    <lineage>
        <taxon>Bacteria</taxon>
        <taxon>Bacillati</taxon>
        <taxon>Bacillota</taxon>
        <taxon>Bacilli</taxon>
        <taxon>Bacillales</taxon>
        <taxon>Paenibacillaceae</taxon>
        <taxon>Paenibacillus</taxon>
    </lineage>
</organism>
<evidence type="ECO:0000313" key="2">
    <source>
        <dbReference type="EMBL" id="MDQ0495302.1"/>
    </source>
</evidence>
<dbReference type="InterPro" id="IPR034660">
    <property type="entry name" value="DinB/YfiT-like"/>
</dbReference>
<gene>
    <name evidence="2" type="ORF">QOZ95_003481</name>
</gene>
<dbReference type="RefSeq" id="WP_280116409.1">
    <property type="nucleotide sequence ID" value="NZ_CP045298.1"/>
</dbReference>
<dbReference type="EMBL" id="JAUSWA010000021">
    <property type="protein sequence ID" value="MDQ0495302.1"/>
    <property type="molecule type" value="Genomic_DNA"/>
</dbReference>
<sequence>MPFRPSKADYNEFFDTYVRRVPEGDLRDILMQSLNRTTELYDGLTEEDGNYRYASDKWSLKEVLGHITDNERIMGYRLLRIARGDATPLSRLQRGCTSGKGRFLRAVGR</sequence>
<feature type="domain" description="DinB-like" evidence="1">
    <location>
        <begin position="32"/>
        <end position="91"/>
    </location>
</feature>
<proteinExistence type="predicted"/>
<keyword evidence="3" id="KW-1185">Reference proteome</keyword>